<evidence type="ECO:0000313" key="3">
    <source>
        <dbReference type="Proteomes" id="UP001199916"/>
    </source>
</evidence>
<reference evidence="2 3" key="1">
    <citation type="submission" date="2021-11" db="EMBL/GenBank/DDBJ databases">
        <title>Draft genome sequence of Paenibacillus profundus YoMME, a new Gram-positive bacteria with exoelectrogenic properties.</title>
        <authorList>
            <person name="Hubenova Y."/>
            <person name="Hubenova E."/>
            <person name="Manasiev Y."/>
            <person name="Peykov S."/>
            <person name="Mitov M."/>
        </authorList>
    </citation>
    <scope>NUCLEOTIDE SEQUENCE [LARGE SCALE GENOMIC DNA]</scope>
    <source>
        <strain evidence="2 3">YoMME</strain>
    </source>
</reference>
<dbReference type="PANTHER" id="PTHR13369:SF3">
    <property type="entry name" value="METHYLTRANSFERASE DOMAIN-CONTAINING PROTEIN"/>
    <property type="match status" value="1"/>
</dbReference>
<keyword evidence="2" id="KW-0808">Transferase</keyword>
<keyword evidence="3" id="KW-1185">Reference proteome</keyword>
<dbReference type="Pfam" id="PF13679">
    <property type="entry name" value="Methyltransf_32"/>
    <property type="match status" value="1"/>
</dbReference>
<protein>
    <submittedName>
        <fullName evidence="2">SAM-dependent methyltransferase</fullName>
    </submittedName>
</protein>
<dbReference type="GO" id="GO:0032259">
    <property type="term" value="P:methylation"/>
    <property type="evidence" value="ECO:0007669"/>
    <property type="project" value="UniProtKB-KW"/>
</dbReference>
<comment type="caution">
    <text evidence="2">The sequence shown here is derived from an EMBL/GenBank/DDBJ whole genome shotgun (WGS) entry which is preliminary data.</text>
</comment>
<dbReference type="GO" id="GO:0008168">
    <property type="term" value="F:methyltransferase activity"/>
    <property type="evidence" value="ECO:0007669"/>
    <property type="project" value="UniProtKB-KW"/>
</dbReference>
<accession>A0ABS8YQQ0</accession>
<dbReference type="EMBL" id="JAJNBZ010000022">
    <property type="protein sequence ID" value="MCE5171924.1"/>
    <property type="molecule type" value="Genomic_DNA"/>
</dbReference>
<dbReference type="InterPro" id="IPR029063">
    <property type="entry name" value="SAM-dependent_MTases_sf"/>
</dbReference>
<dbReference type="Proteomes" id="UP001199916">
    <property type="component" value="Unassembled WGS sequence"/>
</dbReference>
<dbReference type="RefSeq" id="WP_233698255.1">
    <property type="nucleotide sequence ID" value="NZ_JAJNBZ010000022.1"/>
</dbReference>
<proteinExistence type="predicted"/>
<dbReference type="InterPro" id="IPR025714">
    <property type="entry name" value="Methyltranfer_dom"/>
</dbReference>
<sequence>MEQLRQLVNQVIQQETLSSAVLSQLRSKPVEGYSKVTMKPVRVRGQLQMQFEYHYDNKVTHDNVPTEEAAERLMSLLEMTFKQALLRTTEADYQVLISKKYKVAIRKQAAVVKQVDVSHNRKKRYILTEGDPVPFLIELGIMNKDGKVLAAKYDKFKQINRFLEMVADILPYLPQDRMVRIIDFGCGKSYLTFALYHFLHVQSKLPVHIVGLDLKKDVIEHCEALGRRLNYDGLSFLMGDIAQYEGADEVDMVVTLHACDTATDAALNKAVRWGARVILSVPCCQHELNRQVEQDVLAPLLSHGILKERFASLATDAIRAKLLDCVGYRTQLLEFIDMEHTPKNILIRAVRVEEQDLSEAKADTNADANADAIRMTTPIDAQAWQQYEAFRQFLHADPYLERALGDILSARGYQRTT</sequence>
<name>A0ABS8YQQ0_9BACL</name>
<dbReference type="PANTHER" id="PTHR13369">
    <property type="match status" value="1"/>
</dbReference>
<dbReference type="SUPFAM" id="SSF53335">
    <property type="entry name" value="S-adenosyl-L-methionine-dependent methyltransferases"/>
    <property type="match status" value="1"/>
</dbReference>
<evidence type="ECO:0000259" key="1">
    <source>
        <dbReference type="Pfam" id="PF13679"/>
    </source>
</evidence>
<dbReference type="CDD" id="cd02440">
    <property type="entry name" value="AdoMet_MTases"/>
    <property type="match status" value="1"/>
</dbReference>
<keyword evidence="2" id="KW-0489">Methyltransferase</keyword>
<feature type="domain" description="Methyltransferase" evidence="1">
    <location>
        <begin position="154"/>
        <end position="291"/>
    </location>
</feature>
<dbReference type="Gene3D" id="3.40.50.150">
    <property type="entry name" value="Vaccinia Virus protein VP39"/>
    <property type="match status" value="1"/>
</dbReference>
<gene>
    <name evidence="2" type="ORF">LQV63_21830</name>
</gene>
<evidence type="ECO:0000313" key="2">
    <source>
        <dbReference type="EMBL" id="MCE5171924.1"/>
    </source>
</evidence>
<organism evidence="2 3">
    <name type="scientific">Paenibacillus profundus</name>
    <dbReference type="NCBI Taxonomy" id="1173085"/>
    <lineage>
        <taxon>Bacteria</taxon>
        <taxon>Bacillati</taxon>
        <taxon>Bacillota</taxon>
        <taxon>Bacilli</taxon>
        <taxon>Bacillales</taxon>
        <taxon>Paenibacillaceae</taxon>
        <taxon>Paenibacillus</taxon>
    </lineage>
</organism>